<dbReference type="NCBIfam" id="TIGR00172">
    <property type="entry name" value="maf"/>
    <property type="match status" value="1"/>
</dbReference>
<dbReference type="PIRSF" id="PIRSF006305">
    <property type="entry name" value="Maf"/>
    <property type="match status" value="1"/>
</dbReference>
<dbReference type="InterPro" id="IPR003697">
    <property type="entry name" value="Maf-like"/>
</dbReference>
<keyword evidence="3 4" id="KW-0546">Nucleotide metabolism</keyword>
<keyword evidence="6" id="KW-1185">Reference proteome</keyword>
<evidence type="ECO:0000313" key="5">
    <source>
        <dbReference type="EMBL" id="SHJ67588.1"/>
    </source>
</evidence>
<reference evidence="5 6" key="1">
    <citation type="submission" date="2016-11" db="EMBL/GenBank/DDBJ databases">
        <authorList>
            <person name="Jaros S."/>
            <person name="Januszkiewicz K."/>
            <person name="Wedrychowicz H."/>
        </authorList>
    </citation>
    <scope>NUCLEOTIDE SEQUENCE [LARGE SCALE GENOMIC DNA]</scope>
    <source>
        <strain evidence="5 6">DSM 27063</strain>
    </source>
</reference>
<dbReference type="HAMAP" id="MF_00528">
    <property type="entry name" value="Maf"/>
    <property type="match status" value="1"/>
</dbReference>
<comment type="catalytic activity">
    <reaction evidence="4">
        <text>dTTP + H2O = dTMP + diphosphate + H(+)</text>
        <dbReference type="Rhea" id="RHEA:28534"/>
        <dbReference type="ChEBI" id="CHEBI:15377"/>
        <dbReference type="ChEBI" id="CHEBI:15378"/>
        <dbReference type="ChEBI" id="CHEBI:33019"/>
        <dbReference type="ChEBI" id="CHEBI:37568"/>
        <dbReference type="ChEBI" id="CHEBI:63528"/>
        <dbReference type="EC" id="3.6.1.9"/>
    </reaction>
</comment>
<feature type="active site" description="Proton acceptor" evidence="4">
    <location>
        <position position="75"/>
    </location>
</feature>
<dbReference type="PANTHER" id="PTHR43213:SF5">
    <property type="entry name" value="BIFUNCTIONAL DTTP_UTP PYROPHOSPHATASE_METHYLTRANSFERASE PROTEIN-RELATED"/>
    <property type="match status" value="1"/>
</dbReference>
<feature type="site" description="Important for substrate specificity" evidence="4">
    <location>
        <position position="76"/>
    </location>
</feature>
<dbReference type="GO" id="GO:0009117">
    <property type="term" value="P:nucleotide metabolic process"/>
    <property type="evidence" value="ECO:0007669"/>
    <property type="project" value="UniProtKB-KW"/>
</dbReference>
<dbReference type="PANTHER" id="PTHR43213">
    <property type="entry name" value="BIFUNCTIONAL DTTP/UTP PYROPHOSPHATASE/METHYLTRANSFERASE PROTEIN-RELATED"/>
    <property type="match status" value="1"/>
</dbReference>
<dbReference type="Gene3D" id="3.90.950.10">
    <property type="match status" value="1"/>
</dbReference>
<protein>
    <recommendedName>
        <fullName evidence="4">dTTP/UTP pyrophosphatase</fullName>
        <shortName evidence="4">dTTPase/UTPase</shortName>
        <ecNumber evidence="4">3.6.1.9</ecNumber>
    </recommendedName>
    <alternativeName>
        <fullName evidence="4">Nucleoside triphosphate pyrophosphatase</fullName>
    </alternativeName>
    <alternativeName>
        <fullName evidence="4">Nucleotide pyrophosphatase</fullName>
        <shortName evidence="4">Nucleotide PPase</shortName>
    </alternativeName>
</protein>
<dbReference type="GO" id="GO:0005737">
    <property type="term" value="C:cytoplasm"/>
    <property type="evidence" value="ECO:0007669"/>
    <property type="project" value="UniProtKB-SubCell"/>
</dbReference>
<gene>
    <name evidence="5" type="ORF">SAMN05444280_1266</name>
</gene>
<comment type="catalytic activity">
    <reaction evidence="4">
        <text>UTP + H2O = UMP + diphosphate + H(+)</text>
        <dbReference type="Rhea" id="RHEA:29395"/>
        <dbReference type="ChEBI" id="CHEBI:15377"/>
        <dbReference type="ChEBI" id="CHEBI:15378"/>
        <dbReference type="ChEBI" id="CHEBI:33019"/>
        <dbReference type="ChEBI" id="CHEBI:46398"/>
        <dbReference type="ChEBI" id="CHEBI:57865"/>
        <dbReference type="EC" id="3.6.1.9"/>
    </reaction>
</comment>
<dbReference type="OrthoDB" id="9807767at2"/>
<feature type="site" description="Important for substrate specificity" evidence="4">
    <location>
        <position position="158"/>
    </location>
</feature>
<evidence type="ECO:0000256" key="4">
    <source>
        <dbReference type="HAMAP-Rule" id="MF_00528"/>
    </source>
</evidence>
<dbReference type="AlphaFoldDB" id="A0A1M6L8L4"/>
<name>A0A1M6L8L4_9BACT</name>
<dbReference type="RefSeq" id="WP_073171400.1">
    <property type="nucleotide sequence ID" value="NZ_FQZE01000026.1"/>
</dbReference>
<dbReference type="CDD" id="cd00555">
    <property type="entry name" value="Maf"/>
    <property type="match status" value="1"/>
</dbReference>
<proteinExistence type="inferred from homology"/>
<comment type="function">
    <text evidence="4">Nucleoside triphosphate pyrophosphatase that hydrolyzes dTTP and UTP. May have a dual role in cell division arrest and in preventing the incorporation of modified nucleotides into cellular nucleic acids.</text>
</comment>
<evidence type="ECO:0000256" key="2">
    <source>
        <dbReference type="ARBA" id="ARBA00022801"/>
    </source>
</evidence>
<evidence type="ECO:0000256" key="3">
    <source>
        <dbReference type="ARBA" id="ARBA00023080"/>
    </source>
</evidence>
<comment type="subcellular location">
    <subcellularLocation>
        <location evidence="4">Cytoplasm</location>
    </subcellularLocation>
</comment>
<keyword evidence="4" id="KW-0963">Cytoplasm</keyword>
<dbReference type="GO" id="GO:0036221">
    <property type="term" value="F:UTP diphosphatase activity"/>
    <property type="evidence" value="ECO:0007669"/>
    <property type="project" value="RHEA"/>
</dbReference>
<dbReference type="STRING" id="1168035.SAMN05444280_1266"/>
<feature type="site" description="Important for substrate specificity" evidence="4">
    <location>
        <position position="17"/>
    </location>
</feature>
<keyword evidence="2 4" id="KW-0378">Hydrolase</keyword>
<dbReference type="EC" id="3.6.1.9" evidence="4"/>
<dbReference type="GO" id="GO:0036218">
    <property type="term" value="F:dTTP diphosphatase activity"/>
    <property type="evidence" value="ECO:0007669"/>
    <property type="project" value="RHEA"/>
</dbReference>
<comment type="similarity">
    <text evidence="4">Belongs to the Maf family. YhdE subfamily.</text>
</comment>
<dbReference type="EMBL" id="FQZE01000026">
    <property type="protein sequence ID" value="SHJ67588.1"/>
    <property type="molecule type" value="Genomic_DNA"/>
</dbReference>
<organism evidence="5 6">
    <name type="scientific">Tangfeifania diversioriginum</name>
    <dbReference type="NCBI Taxonomy" id="1168035"/>
    <lineage>
        <taxon>Bacteria</taxon>
        <taxon>Pseudomonadati</taxon>
        <taxon>Bacteroidota</taxon>
        <taxon>Bacteroidia</taxon>
        <taxon>Marinilabiliales</taxon>
        <taxon>Prolixibacteraceae</taxon>
        <taxon>Tangfeifania</taxon>
    </lineage>
</organism>
<evidence type="ECO:0000256" key="1">
    <source>
        <dbReference type="ARBA" id="ARBA00001968"/>
    </source>
</evidence>
<dbReference type="Pfam" id="PF02545">
    <property type="entry name" value="Maf"/>
    <property type="match status" value="1"/>
</dbReference>
<dbReference type="InterPro" id="IPR029001">
    <property type="entry name" value="ITPase-like_fam"/>
</dbReference>
<evidence type="ECO:0000313" key="6">
    <source>
        <dbReference type="Proteomes" id="UP000184050"/>
    </source>
</evidence>
<dbReference type="SUPFAM" id="SSF52972">
    <property type="entry name" value="ITPase-like"/>
    <property type="match status" value="1"/>
</dbReference>
<comment type="cofactor">
    <cofactor evidence="1 4">
        <name>a divalent metal cation</name>
        <dbReference type="ChEBI" id="CHEBI:60240"/>
    </cofactor>
</comment>
<sequence>MNWFPKYNFILASKSPRRQHLLKSLEIDFQVIVKEVKEDFPADLPKEEIPVYLALLKAQPFRNQLKPDDLLITADTIVWHRGKVLGKPSGENEAKKMLSELSGSEHEVISGVCLTSVDKQKTFYSVSNVQFKKLSNDEIDYYISSFKPFDKAGAYGIQEWIGCIGIKHIEGSFYNIMGLPVQKLYEEILQF</sequence>
<dbReference type="Proteomes" id="UP000184050">
    <property type="component" value="Unassembled WGS sequence"/>
</dbReference>
<accession>A0A1M6L8L4</accession>
<comment type="caution">
    <text evidence="4">Lacks conserved residue(s) required for the propagation of feature annotation.</text>
</comment>